<dbReference type="Proteomes" id="UP000031970">
    <property type="component" value="Unassembled WGS sequence"/>
</dbReference>
<comment type="caution">
    <text evidence="2">The sequence shown here is derived from an EMBL/GenBank/DDBJ whole genome shotgun (WGS) entry which is preliminary data.</text>
</comment>
<accession>A0ABD3ZTM4</accession>
<sequence>MSQQFKRKRTWEIEKMDELEDAGGGLPRHRGEKKMTFVTPSS</sequence>
<dbReference type="EMBL" id="JSXS01000060">
    <property type="protein sequence ID" value="KIL31372.1"/>
    <property type="molecule type" value="Genomic_DNA"/>
</dbReference>
<feature type="region of interest" description="Disordered" evidence="1">
    <location>
        <begin position="20"/>
        <end position="42"/>
    </location>
</feature>
<evidence type="ECO:0000313" key="3">
    <source>
        <dbReference type="Proteomes" id="UP000031970"/>
    </source>
</evidence>
<protein>
    <submittedName>
        <fullName evidence="2">Uncharacterized protein</fullName>
    </submittedName>
</protein>
<name>A0ABD3ZTM4_BACIU</name>
<evidence type="ECO:0000256" key="1">
    <source>
        <dbReference type="SAM" id="MobiDB-lite"/>
    </source>
</evidence>
<dbReference type="AlphaFoldDB" id="A0ABD3ZTM4"/>
<evidence type="ECO:0000313" key="2">
    <source>
        <dbReference type="EMBL" id="KIL31372.1"/>
    </source>
</evidence>
<organism evidence="2 3">
    <name type="scientific">Bacillus subtilis subsp. subtilis</name>
    <dbReference type="NCBI Taxonomy" id="135461"/>
    <lineage>
        <taxon>Bacteria</taxon>
        <taxon>Bacillati</taxon>
        <taxon>Bacillota</taxon>
        <taxon>Bacilli</taxon>
        <taxon>Bacillales</taxon>
        <taxon>Bacillaceae</taxon>
        <taxon>Bacillus</taxon>
    </lineage>
</organism>
<proteinExistence type="predicted"/>
<reference evidence="2 3" key="1">
    <citation type="submission" date="2014-11" db="EMBL/GenBank/DDBJ databases">
        <title>Draft Genome Sequences of Nine Bacillus subtilis Strains that Form Spores with High Heat-Resistance.</title>
        <authorList>
            <person name="Krawcyk A.O."/>
            <person name="Berendsen E.M."/>
            <person name="de Jong A."/>
            <person name="Holsappel S."/>
            <person name="Eijlander R.T."/>
            <person name="Wells-Bennik M."/>
            <person name="Kuipers O.P."/>
        </authorList>
    </citation>
    <scope>NUCLEOTIDE SEQUENCE [LARGE SCALE GENOMIC DNA]</scope>
    <source>
        <strain evidence="2 3">B4067</strain>
    </source>
</reference>
<gene>
    <name evidence="2" type="ORF">B4067_3872</name>
</gene>